<feature type="non-terminal residue" evidence="1">
    <location>
        <position position="1"/>
    </location>
</feature>
<evidence type="ECO:0000313" key="2">
    <source>
        <dbReference type="Proteomes" id="UP000752696"/>
    </source>
</evidence>
<feature type="non-terminal residue" evidence="1">
    <location>
        <position position="66"/>
    </location>
</feature>
<comment type="caution">
    <text evidence="1">The sequence shown here is derived from an EMBL/GenBank/DDBJ whole genome shotgun (WGS) entry which is preliminary data.</text>
</comment>
<dbReference type="OrthoDB" id="10455922at2759"/>
<accession>A0A6V7HAC4</accession>
<evidence type="ECO:0000313" key="1">
    <source>
        <dbReference type="EMBL" id="CAD1476774.1"/>
    </source>
</evidence>
<reference evidence="1" key="1">
    <citation type="submission" date="2020-07" db="EMBL/GenBank/DDBJ databases">
        <authorList>
            <person name="Nazaruddin N."/>
        </authorList>
    </citation>
    <scope>NUCLEOTIDE SEQUENCE</scope>
</reference>
<organism evidence="1 2">
    <name type="scientific">Heterotrigona itama</name>
    <dbReference type="NCBI Taxonomy" id="395501"/>
    <lineage>
        <taxon>Eukaryota</taxon>
        <taxon>Metazoa</taxon>
        <taxon>Ecdysozoa</taxon>
        <taxon>Arthropoda</taxon>
        <taxon>Hexapoda</taxon>
        <taxon>Insecta</taxon>
        <taxon>Pterygota</taxon>
        <taxon>Neoptera</taxon>
        <taxon>Endopterygota</taxon>
        <taxon>Hymenoptera</taxon>
        <taxon>Apocrita</taxon>
        <taxon>Aculeata</taxon>
        <taxon>Apoidea</taxon>
        <taxon>Anthophila</taxon>
        <taxon>Apidae</taxon>
        <taxon>Heterotrigona</taxon>
    </lineage>
</organism>
<dbReference type="AlphaFoldDB" id="A0A6V7HAC4"/>
<gene>
    <name evidence="1" type="ORF">MHI_LOCUS682830</name>
</gene>
<sequence>ISQPLIHRADLSLRFLSAFEKSRSPFRRLLIAPGHYVAFAGSSPIRSLIKRETPQGPLAIHHAVSA</sequence>
<dbReference type="Proteomes" id="UP000752696">
    <property type="component" value="Unassembled WGS sequence"/>
</dbReference>
<keyword evidence="2" id="KW-1185">Reference proteome</keyword>
<protein>
    <submittedName>
        <fullName evidence="1">Uncharacterized protein</fullName>
    </submittedName>
</protein>
<dbReference type="EMBL" id="CAJDYZ010009566">
    <property type="protein sequence ID" value="CAD1476774.1"/>
    <property type="molecule type" value="Genomic_DNA"/>
</dbReference>
<proteinExistence type="predicted"/>
<name>A0A6V7HAC4_9HYME</name>